<evidence type="ECO:0000313" key="11">
    <source>
        <dbReference type="Proteomes" id="UP001183585"/>
    </source>
</evidence>
<protein>
    <submittedName>
        <fullName evidence="10">Subtilisin family serine protease</fullName>
    </submittedName>
</protein>
<dbReference type="InterPro" id="IPR000209">
    <property type="entry name" value="Peptidase_S8/S53_dom"/>
</dbReference>
<feature type="domain" description="Peptidase S8/S53" evidence="9">
    <location>
        <begin position="248"/>
        <end position="505"/>
    </location>
</feature>
<comment type="caution">
    <text evidence="10">The sequence shown here is derived from an EMBL/GenBank/DDBJ whole genome shotgun (WGS) entry which is preliminary data.</text>
</comment>
<dbReference type="InterPro" id="IPR015500">
    <property type="entry name" value="Peptidase_S8_subtilisin-rel"/>
</dbReference>
<sequence length="1252" mass="127513">MRRVAVAALSALLLGGLPAAALTPSAESPPGSGSGASSTTQTAATAPATHSVTLLTGDRVAVSGSGDARTFTPVAAPRPDGRTVTFRSVRQGDAHYVFPSDVAPLVGDTLDLALFDVAGLVEAGYDDAALAAAGRASLPVIVQSTPSRARTTDAADWADLGLSRERTLQSIGAVAGTVDVGTGDGDRPAKAWGLLRAVGADSATGDGARAQTRSGVTKVWLDGRVEALDADSTPQVGAPEAWADGYTGEGVTIAVVDTGVDTTHPDLDENVVAERDFTGGDNPSDGFGHGTHVASIAAGTGDADPDMTGVAPGADIINAKVLDDQGFGEWSWIIDGMEWAAQEGAQVLNLSLGEPGSYTDGTDPASQAVNALTEQYGVLVVAAAGNEGPRAGTVSPPAVADSALAVAAVDDDDAQAAFSSAGPRAGDGALKPEIAGPGVDIVAARAAGTRMGEAVGDSYVTASGTSMAAPHVAGAAAVLLSAHPELTWQEIRSTLMASAQPGGNSVWQEGSGRVWIPGAIEQQVTASPASVSLGGFEFPQDDLEPVTKTLTYTSTGDADETLDLTVDVTSGGEPAAAAVTLSADSVTVPAGGSATVDVTAHPADLGVGDFGGVITATGAGGTVRTAVGFVNQPELFDLTISATDLDGSLAEEDDFFVVQGIDDPDYFTFTEFDEDGTSTSRVPAGRYTVSGFTSVSDEAFGLLSTTSAAFPLVDVTEDTALTVDGEAAQPVTIDTARETGTGTTSVDLTFEADGTGLSNGFFGELGDLYTLPVPEPAEGHYRQTWTSLLDEKTLDVRADDLGLDLDLVLLALTEPVTGTSEVPLVDAGLGEDFSGAEGSWAFVEHAGPETLQDVVDAAAADGVEALLVAGSETGNVNDWVESAPLPVFGVPSAQAESLRAALAAGPVTLSVAGKAAPSYSYALAFGRDGSVPDEPISYVADRSTTGSVQVSVTAPAPGAAPYVGSSVSIWGIGVGMFSRAPAPHTRTVFVSADEDVTYTPAASVTEDDPFAGMFEGPGRSLAPGEKTSDRLLAPVFHGGAGSSGGALRAEDAMEVYLPAYVDDAGHSIWGLPGEDAQTRLRLWAGKELVADADGSTYVSAEGLPAARTPYRLRLDTTFSGDWWSTSTDVSTDWRFRSAAAGGDGFASIPLLQVDYGVPAALDGTVPRTARLTLSADHQPGAEGGDVTGMRLWASSDDGKTWREIDVRRGKGDTFRATVRAARGAEFVSLKAQAVDDDGGRVTETVVRAYRVE</sequence>
<evidence type="ECO:0000256" key="4">
    <source>
        <dbReference type="ARBA" id="ARBA00022825"/>
    </source>
</evidence>
<feature type="compositionally biased region" description="Low complexity" evidence="7">
    <location>
        <begin position="24"/>
        <end position="49"/>
    </location>
</feature>
<dbReference type="InterPro" id="IPR050131">
    <property type="entry name" value="Peptidase_S8_subtilisin-like"/>
</dbReference>
<feature type="signal peptide" evidence="8">
    <location>
        <begin position="1"/>
        <end position="21"/>
    </location>
</feature>
<feature type="region of interest" description="Disordered" evidence="7">
    <location>
        <begin position="24"/>
        <end position="50"/>
    </location>
</feature>
<keyword evidence="11" id="KW-1185">Reference proteome</keyword>
<dbReference type="EMBL" id="JAVDYE010000001">
    <property type="protein sequence ID" value="MDR7381604.1"/>
    <property type="molecule type" value="Genomic_DNA"/>
</dbReference>
<dbReference type="SUPFAM" id="SSF52743">
    <property type="entry name" value="Subtilisin-like"/>
    <property type="match status" value="1"/>
</dbReference>
<name>A0ABU2CJT7_9MICO</name>
<feature type="chain" id="PRO_5045488936" evidence="8">
    <location>
        <begin position="22"/>
        <end position="1252"/>
    </location>
</feature>
<dbReference type="PANTHER" id="PTHR43806">
    <property type="entry name" value="PEPTIDASE S8"/>
    <property type="match status" value="1"/>
</dbReference>
<dbReference type="GO" id="GO:0008233">
    <property type="term" value="F:peptidase activity"/>
    <property type="evidence" value="ECO:0007669"/>
    <property type="project" value="UniProtKB-KW"/>
</dbReference>
<feature type="active site" description="Charge relay system" evidence="5">
    <location>
        <position position="257"/>
    </location>
</feature>
<feature type="active site" description="Charge relay system" evidence="5">
    <location>
        <position position="289"/>
    </location>
</feature>
<evidence type="ECO:0000256" key="2">
    <source>
        <dbReference type="ARBA" id="ARBA00022670"/>
    </source>
</evidence>
<proteinExistence type="inferred from homology"/>
<gene>
    <name evidence="10" type="ORF">J2S48_001119</name>
</gene>
<keyword evidence="4 5" id="KW-0720">Serine protease</keyword>
<dbReference type="InterPro" id="IPR036852">
    <property type="entry name" value="Peptidase_S8/S53_dom_sf"/>
</dbReference>
<dbReference type="RefSeq" id="WP_274994015.1">
    <property type="nucleotide sequence ID" value="NZ_JAJQQP010000006.1"/>
</dbReference>
<evidence type="ECO:0000313" key="10">
    <source>
        <dbReference type="EMBL" id="MDR7381604.1"/>
    </source>
</evidence>
<keyword evidence="2 5" id="KW-0645">Protease</keyword>
<accession>A0ABU2CJT7</accession>
<evidence type="ECO:0000256" key="6">
    <source>
        <dbReference type="RuleBase" id="RU003355"/>
    </source>
</evidence>
<dbReference type="InterPro" id="IPR023827">
    <property type="entry name" value="Peptidase_S8_Asp-AS"/>
</dbReference>
<dbReference type="GO" id="GO:0006508">
    <property type="term" value="P:proteolysis"/>
    <property type="evidence" value="ECO:0007669"/>
    <property type="project" value="UniProtKB-KW"/>
</dbReference>
<evidence type="ECO:0000256" key="1">
    <source>
        <dbReference type="ARBA" id="ARBA00011073"/>
    </source>
</evidence>
<dbReference type="PRINTS" id="PR00723">
    <property type="entry name" value="SUBTILISIN"/>
</dbReference>
<dbReference type="PANTHER" id="PTHR43806:SF11">
    <property type="entry name" value="CEREVISIN-RELATED"/>
    <property type="match status" value="1"/>
</dbReference>
<keyword evidence="3 5" id="KW-0378">Hydrolase</keyword>
<evidence type="ECO:0000259" key="9">
    <source>
        <dbReference type="Pfam" id="PF00082"/>
    </source>
</evidence>
<dbReference type="PROSITE" id="PS51892">
    <property type="entry name" value="SUBTILASE"/>
    <property type="match status" value="1"/>
</dbReference>
<organism evidence="10 11">
    <name type="scientific">Promicromonospora iranensis</name>
    <dbReference type="NCBI Taxonomy" id="1105144"/>
    <lineage>
        <taxon>Bacteria</taxon>
        <taxon>Bacillati</taxon>
        <taxon>Actinomycetota</taxon>
        <taxon>Actinomycetes</taxon>
        <taxon>Micrococcales</taxon>
        <taxon>Promicromonosporaceae</taxon>
        <taxon>Promicromonospora</taxon>
    </lineage>
</organism>
<comment type="similarity">
    <text evidence="1 5 6">Belongs to the peptidase S8 family.</text>
</comment>
<dbReference type="Pfam" id="PF00082">
    <property type="entry name" value="Peptidase_S8"/>
    <property type="match status" value="1"/>
</dbReference>
<dbReference type="InterPro" id="IPR023828">
    <property type="entry name" value="Peptidase_S8_Ser-AS"/>
</dbReference>
<dbReference type="PROSITE" id="PS00136">
    <property type="entry name" value="SUBTILASE_ASP"/>
    <property type="match status" value="1"/>
</dbReference>
<evidence type="ECO:0000256" key="5">
    <source>
        <dbReference type="PROSITE-ProRule" id="PRU01240"/>
    </source>
</evidence>
<dbReference type="Proteomes" id="UP001183585">
    <property type="component" value="Unassembled WGS sequence"/>
</dbReference>
<feature type="active site" description="Charge relay system" evidence="5">
    <location>
        <position position="466"/>
    </location>
</feature>
<evidence type="ECO:0000256" key="3">
    <source>
        <dbReference type="ARBA" id="ARBA00022801"/>
    </source>
</evidence>
<dbReference type="Gene3D" id="3.50.30.30">
    <property type="match status" value="1"/>
</dbReference>
<keyword evidence="8" id="KW-0732">Signal</keyword>
<dbReference type="InterPro" id="IPR022398">
    <property type="entry name" value="Peptidase_S8_His-AS"/>
</dbReference>
<dbReference type="Gene3D" id="3.40.50.200">
    <property type="entry name" value="Peptidase S8/S53 domain"/>
    <property type="match status" value="1"/>
</dbReference>
<reference evidence="10 11" key="1">
    <citation type="submission" date="2023-07" db="EMBL/GenBank/DDBJ databases">
        <title>Sequencing the genomes of 1000 actinobacteria strains.</title>
        <authorList>
            <person name="Klenk H.-P."/>
        </authorList>
    </citation>
    <scope>NUCLEOTIDE SEQUENCE [LARGE SCALE GENOMIC DNA]</scope>
    <source>
        <strain evidence="10 11">DSM 45554</strain>
    </source>
</reference>
<evidence type="ECO:0000256" key="8">
    <source>
        <dbReference type="SAM" id="SignalP"/>
    </source>
</evidence>
<evidence type="ECO:0000256" key="7">
    <source>
        <dbReference type="SAM" id="MobiDB-lite"/>
    </source>
</evidence>
<dbReference type="PROSITE" id="PS00137">
    <property type="entry name" value="SUBTILASE_HIS"/>
    <property type="match status" value="1"/>
</dbReference>
<dbReference type="PROSITE" id="PS00138">
    <property type="entry name" value="SUBTILASE_SER"/>
    <property type="match status" value="1"/>
</dbReference>